<reference evidence="1" key="1">
    <citation type="submission" date="2021-05" db="EMBL/GenBank/DDBJ databases">
        <authorList>
            <person name="Scholz U."/>
            <person name="Mascher M."/>
            <person name="Fiebig A."/>
        </authorList>
    </citation>
    <scope>NUCLEOTIDE SEQUENCE [LARGE SCALE GENOMIC DNA]</scope>
</reference>
<evidence type="ECO:0000313" key="2">
    <source>
        <dbReference type="Proteomes" id="UP001732700"/>
    </source>
</evidence>
<sequence length="290" mass="34173">MTAYCILFKQYMKIQEKIDVAEDSYEFEGDDKTFKVWGDFPMEAQMLRTYTLPIFRKFQLEMRKITSYNVRLIADDTYEVSPIVGSVFGYGKRNYIVLVDLPQQLYKCECYKINRDSLLCCHAMKVMAYVGAVHIMPEHYILPRWCLPPPDVEMPQEQKHPKPEPTEKKLSRKDMRLLRYGNLTNYFAKLAVGAVASEKTNEVAEKHLRALEAELAEMKKATADALKKRKRQSKLLWTRLMIQVELLIMWKHQLEKNHLLLVAQTRCLKIHHYLLQRVGLLIKERRVAFI</sequence>
<reference evidence="1" key="2">
    <citation type="submission" date="2025-09" db="UniProtKB">
        <authorList>
            <consortium name="EnsemblPlants"/>
        </authorList>
    </citation>
    <scope>IDENTIFICATION</scope>
</reference>
<accession>A0ACD5WU52</accession>
<dbReference type="Proteomes" id="UP001732700">
    <property type="component" value="Chromosome 4C"/>
</dbReference>
<organism evidence="1 2">
    <name type="scientific">Avena sativa</name>
    <name type="common">Oat</name>
    <dbReference type="NCBI Taxonomy" id="4498"/>
    <lineage>
        <taxon>Eukaryota</taxon>
        <taxon>Viridiplantae</taxon>
        <taxon>Streptophyta</taxon>
        <taxon>Embryophyta</taxon>
        <taxon>Tracheophyta</taxon>
        <taxon>Spermatophyta</taxon>
        <taxon>Magnoliopsida</taxon>
        <taxon>Liliopsida</taxon>
        <taxon>Poales</taxon>
        <taxon>Poaceae</taxon>
        <taxon>BOP clade</taxon>
        <taxon>Pooideae</taxon>
        <taxon>Poodae</taxon>
        <taxon>Poeae</taxon>
        <taxon>Poeae Chloroplast Group 1 (Aveneae type)</taxon>
        <taxon>Aveninae</taxon>
        <taxon>Avena</taxon>
    </lineage>
</organism>
<evidence type="ECO:0000313" key="1">
    <source>
        <dbReference type="EnsemblPlants" id="AVESA.00010b.r2.4CG1286710.1.CDS.1"/>
    </source>
</evidence>
<name>A0ACD5WU52_AVESA</name>
<protein>
    <submittedName>
        <fullName evidence="1">Uncharacterized protein</fullName>
    </submittedName>
</protein>
<proteinExistence type="predicted"/>
<keyword evidence="2" id="KW-1185">Reference proteome</keyword>
<dbReference type="EnsemblPlants" id="AVESA.00010b.r2.4CG1286710.1">
    <property type="protein sequence ID" value="AVESA.00010b.r2.4CG1286710.1.CDS.1"/>
    <property type="gene ID" value="AVESA.00010b.r2.4CG1286710"/>
</dbReference>